<dbReference type="PROSITE" id="PS51257">
    <property type="entry name" value="PROKAR_LIPOPROTEIN"/>
    <property type="match status" value="1"/>
</dbReference>
<dbReference type="EMBL" id="BMGL01000002">
    <property type="protein sequence ID" value="GGE06291.1"/>
    <property type="molecule type" value="Genomic_DNA"/>
</dbReference>
<gene>
    <name evidence="2" type="ORF">GCM10010831_04810</name>
</gene>
<organism evidence="2 3">
    <name type="scientific">Psychroflexus salis</name>
    <dbReference type="NCBI Taxonomy" id="1526574"/>
    <lineage>
        <taxon>Bacteria</taxon>
        <taxon>Pseudomonadati</taxon>
        <taxon>Bacteroidota</taxon>
        <taxon>Flavobacteriia</taxon>
        <taxon>Flavobacteriales</taxon>
        <taxon>Flavobacteriaceae</taxon>
        <taxon>Psychroflexus</taxon>
    </lineage>
</organism>
<dbReference type="RefSeq" id="WP_188405164.1">
    <property type="nucleotide sequence ID" value="NZ_BMGL01000002.1"/>
</dbReference>
<comment type="caution">
    <text evidence="2">The sequence shown here is derived from an EMBL/GenBank/DDBJ whole genome shotgun (WGS) entry which is preliminary data.</text>
</comment>
<evidence type="ECO:0000313" key="3">
    <source>
        <dbReference type="Proteomes" id="UP000599688"/>
    </source>
</evidence>
<dbReference type="InterPro" id="IPR025380">
    <property type="entry name" value="DUF4369"/>
</dbReference>
<evidence type="ECO:0000259" key="1">
    <source>
        <dbReference type="Pfam" id="PF14289"/>
    </source>
</evidence>
<proteinExistence type="predicted"/>
<evidence type="ECO:0000313" key="2">
    <source>
        <dbReference type="EMBL" id="GGE06291.1"/>
    </source>
</evidence>
<dbReference type="Pfam" id="PF14289">
    <property type="entry name" value="DUF4369"/>
    <property type="match status" value="1"/>
</dbReference>
<feature type="domain" description="DUF4369" evidence="1">
    <location>
        <begin position="28"/>
        <end position="114"/>
    </location>
</feature>
<keyword evidence="3" id="KW-1185">Reference proteome</keyword>
<sequence length="251" mass="29057">MNKLILGISIIALSLFSCEQSPKPNLFVKGKIEGVRKATIYLQKMQDTLLVDLDSVALLGNENFELETYVEEPQLMFLYLKQFGSEEDAEYFDFFAEAGEFQFKLNAEGFNQAIAEKAPENQLKYQTYLATLKRFNDQNLDLISERIQTNENDTLAMRTLNEKYASLLRRKYLYTINYAMKNNAHEIAPFLMLSEAYDANKKFLDTVFNSLTPKVRNSKYGKELENLIELRAQEAKQQNIEVKTIDEEMDS</sequence>
<accession>A0A916ZPG1</accession>
<dbReference type="Proteomes" id="UP000599688">
    <property type="component" value="Unassembled WGS sequence"/>
</dbReference>
<dbReference type="AlphaFoldDB" id="A0A916ZPG1"/>
<reference evidence="2 3" key="1">
    <citation type="journal article" date="2014" name="Int. J. Syst. Evol. Microbiol.">
        <title>Complete genome sequence of Corynebacterium casei LMG S-19264T (=DSM 44701T), isolated from a smear-ripened cheese.</title>
        <authorList>
            <consortium name="US DOE Joint Genome Institute (JGI-PGF)"/>
            <person name="Walter F."/>
            <person name="Albersmeier A."/>
            <person name="Kalinowski J."/>
            <person name="Ruckert C."/>
        </authorList>
    </citation>
    <scope>NUCLEOTIDE SEQUENCE [LARGE SCALE GENOMIC DNA]</scope>
    <source>
        <strain evidence="2 3">CGMCC 1.12925</strain>
    </source>
</reference>
<name>A0A916ZPG1_9FLAO</name>
<protein>
    <recommendedName>
        <fullName evidence="1">DUF4369 domain-containing protein</fullName>
    </recommendedName>
</protein>